<feature type="domain" description="SCP" evidence="2">
    <location>
        <begin position="56"/>
        <end position="215"/>
    </location>
</feature>
<evidence type="ECO:0000259" key="2">
    <source>
        <dbReference type="SMART" id="SM00198"/>
    </source>
</evidence>
<dbReference type="InterPro" id="IPR014044">
    <property type="entry name" value="CAP_dom"/>
</dbReference>
<evidence type="ECO:0000313" key="3">
    <source>
        <dbReference type="EnsemblMetazoa" id="XP_022666998"/>
    </source>
</evidence>
<dbReference type="InterPro" id="IPR001283">
    <property type="entry name" value="CRISP-related"/>
</dbReference>
<dbReference type="EnsemblMetazoa" id="XM_022811263">
    <property type="protein sequence ID" value="XP_022666998"/>
    <property type="gene ID" value="LOC111252800"/>
</dbReference>
<dbReference type="OMA" id="DSHNTIR"/>
<feature type="signal peptide" evidence="1">
    <location>
        <begin position="1"/>
        <end position="28"/>
    </location>
</feature>
<sequence>MWLEEGLGACLNALLVWVALSEPDIAMACYYAKFSPDHTMCVRSYCQQERSKVNSYDQQKIIDIHNEWRGRVATGQIRGLPTAANMRYIRWDAELAKIAQAHANLCRFEHDCRDCRQIDRFKSVGQNIFTVWLSSRDNHPAIGWRQAIDSWFEENRRTPLDVIRSFRFGSDFAHFTQAAWADTEYVGCGYSMYRQNSSYVHLYTCNYGSSGNSWGQPVYQQGQSCSLCPITTQCNFQGLCV</sequence>
<dbReference type="Proteomes" id="UP000594260">
    <property type="component" value="Unplaced"/>
</dbReference>
<protein>
    <recommendedName>
        <fullName evidence="2">SCP domain-containing protein</fullName>
    </recommendedName>
</protein>
<dbReference type="Pfam" id="PF00188">
    <property type="entry name" value="CAP"/>
    <property type="match status" value="1"/>
</dbReference>
<dbReference type="AlphaFoldDB" id="A0A7M7KHL8"/>
<dbReference type="FunCoup" id="A0A7M7KHL8">
    <property type="interactions" value="46"/>
</dbReference>
<dbReference type="CDD" id="cd05380">
    <property type="entry name" value="CAP_euk"/>
    <property type="match status" value="1"/>
</dbReference>
<evidence type="ECO:0000313" key="4">
    <source>
        <dbReference type="Proteomes" id="UP000594260"/>
    </source>
</evidence>
<dbReference type="InParanoid" id="A0A7M7KHL8"/>
<name>A0A7M7KHL8_VARDE</name>
<dbReference type="PANTHER" id="PTHR10334">
    <property type="entry name" value="CYSTEINE-RICH SECRETORY PROTEIN-RELATED"/>
    <property type="match status" value="1"/>
</dbReference>
<dbReference type="SUPFAM" id="SSF55797">
    <property type="entry name" value="PR-1-like"/>
    <property type="match status" value="1"/>
</dbReference>
<dbReference type="RefSeq" id="XP_022666998.1">
    <property type="nucleotide sequence ID" value="XM_022811263.1"/>
</dbReference>
<dbReference type="Gene3D" id="3.40.33.10">
    <property type="entry name" value="CAP"/>
    <property type="match status" value="1"/>
</dbReference>
<proteinExistence type="predicted"/>
<evidence type="ECO:0000256" key="1">
    <source>
        <dbReference type="SAM" id="SignalP"/>
    </source>
</evidence>
<reference evidence="3" key="1">
    <citation type="submission" date="2021-01" db="UniProtKB">
        <authorList>
            <consortium name="EnsemblMetazoa"/>
        </authorList>
    </citation>
    <scope>IDENTIFICATION</scope>
</reference>
<dbReference type="SMART" id="SM00198">
    <property type="entry name" value="SCP"/>
    <property type="match status" value="1"/>
</dbReference>
<keyword evidence="1" id="KW-0732">Signal</keyword>
<feature type="chain" id="PRO_5029529599" description="SCP domain-containing protein" evidence="1">
    <location>
        <begin position="29"/>
        <end position="241"/>
    </location>
</feature>
<organism evidence="3 4">
    <name type="scientific">Varroa destructor</name>
    <name type="common">Honeybee mite</name>
    <dbReference type="NCBI Taxonomy" id="109461"/>
    <lineage>
        <taxon>Eukaryota</taxon>
        <taxon>Metazoa</taxon>
        <taxon>Ecdysozoa</taxon>
        <taxon>Arthropoda</taxon>
        <taxon>Chelicerata</taxon>
        <taxon>Arachnida</taxon>
        <taxon>Acari</taxon>
        <taxon>Parasitiformes</taxon>
        <taxon>Mesostigmata</taxon>
        <taxon>Gamasina</taxon>
        <taxon>Dermanyssoidea</taxon>
        <taxon>Varroidae</taxon>
        <taxon>Varroa</taxon>
    </lineage>
</organism>
<dbReference type="OrthoDB" id="414826at2759"/>
<dbReference type="InterPro" id="IPR035940">
    <property type="entry name" value="CAP_sf"/>
</dbReference>
<dbReference type="KEGG" id="vde:111252800"/>
<dbReference type="GeneID" id="111252800"/>
<dbReference type="PRINTS" id="PR00837">
    <property type="entry name" value="V5TPXLIKE"/>
</dbReference>
<keyword evidence="4" id="KW-1185">Reference proteome</keyword>
<accession>A0A7M7KHL8</accession>